<dbReference type="RefSeq" id="WP_170241982.1">
    <property type="nucleotide sequence ID" value="NZ_VLLN01000024.1"/>
</dbReference>
<reference evidence="1 2" key="1">
    <citation type="submission" date="2019-07" db="EMBL/GenBank/DDBJ databases">
        <title>Genomic Encyclopedia of Archaeal and Bacterial Type Strains, Phase II (KMG-II): from individual species to whole genera.</title>
        <authorList>
            <person name="Goeker M."/>
        </authorList>
    </citation>
    <scope>NUCLEOTIDE SEQUENCE [LARGE SCALE GENOMIC DNA]</scope>
    <source>
        <strain evidence="1 2">ATCC BAA-1139</strain>
    </source>
</reference>
<proteinExistence type="predicted"/>
<evidence type="ECO:0000313" key="1">
    <source>
        <dbReference type="EMBL" id="TWJ16888.1"/>
    </source>
</evidence>
<dbReference type="AlphaFoldDB" id="A0A562VG85"/>
<dbReference type="EMBL" id="VLLN01000024">
    <property type="protein sequence ID" value="TWJ16888.1"/>
    <property type="molecule type" value="Genomic_DNA"/>
</dbReference>
<protein>
    <submittedName>
        <fullName evidence="1">Uncharacterized protein</fullName>
    </submittedName>
</protein>
<sequence>MLNRLCEVFEVEEEAFTTREIPKSYPVTDTLPKVTLVILDELETMLA</sequence>
<accession>A0A562VG85</accession>
<evidence type="ECO:0000313" key="2">
    <source>
        <dbReference type="Proteomes" id="UP000319449"/>
    </source>
</evidence>
<keyword evidence="2" id="KW-1185">Reference proteome</keyword>
<dbReference type="Proteomes" id="UP000319449">
    <property type="component" value="Unassembled WGS sequence"/>
</dbReference>
<name>A0A562VG85_9BACT</name>
<comment type="caution">
    <text evidence="1">The sequence shown here is derived from an EMBL/GenBank/DDBJ whole genome shotgun (WGS) entry which is preliminary data.</text>
</comment>
<organism evidence="1 2">
    <name type="scientific">Geobacter argillaceus</name>
    <dbReference type="NCBI Taxonomy" id="345631"/>
    <lineage>
        <taxon>Bacteria</taxon>
        <taxon>Pseudomonadati</taxon>
        <taxon>Thermodesulfobacteriota</taxon>
        <taxon>Desulfuromonadia</taxon>
        <taxon>Geobacterales</taxon>
        <taxon>Geobacteraceae</taxon>
        <taxon>Geobacter</taxon>
    </lineage>
</organism>
<gene>
    <name evidence="1" type="ORF">JN12_03247</name>
</gene>